<dbReference type="InterPro" id="IPR036249">
    <property type="entry name" value="Thioredoxin-like_sf"/>
</dbReference>
<dbReference type="Proteomes" id="UP000320176">
    <property type="component" value="Unassembled WGS sequence"/>
</dbReference>
<evidence type="ECO:0000313" key="2">
    <source>
        <dbReference type="Proteomes" id="UP000320176"/>
    </source>
</evidence>
<reference evidence="1 2" key="1">
    <citation type="submission" date="2019-02" db="EMBL/GenBank/DDBJ databases">
        <title>Deep-cultivation of Planctomycetes and their phenomic and genomic characterization uncovers novel biology.</title>
        <authorList>
            <person name="Wiegand S."/>
            <person name="Jogler M."/>
            <person name="Boedeker C."/>
            <person name="Pinto D."/>
            <person name="Vollmers J."/>
            <person name="Rivas-Marin E."/>
            <person name="Kohn T."/>
            <person name="Peeters S.H."/>
            <person name="Heuer A."/>
            <person name="Rast P."/>
            <person name="Oberbeckmann S."/>
            <person name="Bunk B."/>
            <person name="Jeske O."/>
            <person name="Meyerdierks A."/>
            <person name="Storesund J.E."/>
            <person name="Kallscheuer N."/>
            <person name="Luecker S."/>
            <person name="Lage O.M."/>
            <person name="Pohl T."/>
            <person name="Merkel B.J."/>
            <person name="Hornburger P."/>
            <person name="Mueller R.-W."/>
            <person name="Bruemmer F."/>
            <person name="Labrenz M."/>
            <person name="Spormann A.M."/>
            <person name="Op Den Camp H."/>
            <person name="Overmann J."/>
            <person name="Amann R."/>
            <person name="Jetten M.S.M."/>
            <person name="Mascher T."/>
            <person name="Medema M.H."/>
            <person name="Devos D.P."/>
            <person name="Kaster A.-K."/>
            <person name="Ovreas L."/>
            <person name="Rohde M."/>
            <person name="Galperin M.Y."/>
            <person name="Jogler C."/>
        </authorList>
    </citation>
    <scope>NUCLEOTIDE SEQUENCE [LARGE SCALE GENOMIC DNA]</scope>
    <source>
        <strain evidence="1 2">Pla52n</strain>
    </source>
</reference>
<sequence>MRFGLRSLIIVLILSVFATAWLHEREQTLPLDWERYSAQRVRQATETGRVVLVSLIARWDVACISNEPYAIHNQEMIRFIRNNKVVLLRADITDGDLEATRLMQRLGLKSVPAFIVHSPCSPDAPVVLSDLTKEQILRDSISQARNCE</sequence>
<dbReference type="Pfam" id="PF13899">
    <property type="entry name" value="Thioredoxin_7"/>
    <property type="match status" value="1"/>
</dbReference>
<dbReference type="GO" id="GO:0045454">
    <property type="term" value="P:cell redox homeostasis"/>
    <property type="evidence" value="ECO:0007669"/>
    <property type="project" value="TreeGrafter"/>
</dbReference>
<comment type="caution">
    <text evidence="1">The sequence shown here is derived from an EMBL/GenBank/DDBJ whole genome shotgun (WGS) entry which is preliminary data.</text>
</comment>
<dbReference type="RefSeq" id="WP_146520398.1">
    <property type="nucleotide sequence ID" value="NZ_CP151726.1"/>
</dbReference>
<dbReference type="Gene3D" id="3.40.30.10">
    <property type="entry name" value="Glutaredoxin"/>
    <property type="match status" value="1"/>
</dbReference>
<name>A0A5C6B0V6_9BACT</name>
<proteinExistence type="predicted"/>
<dbReference type="OrthoDB" id="9811036at2"/>
<dbReference type="AlphaFoldDB" id="A0A5C6B0V6"/>
<organism evidence="1 2">
    <name type="scientific">Stieleria varia</name>
    <dbReference type="NCBI Taxonomy" id="2528005"/>
    <lineage>
        <taxon>Bacteria</taxon>
        <taxon>Pseudomonadati</taxon>
        <taxon>Planctomycetota</taxon>
        <taxon>Planctomycetia</taxon>
        <taxon>Pirellulales</taxon>
        <taxon>Pirellulaceae</taxon>
        <taxon>Stieleria</taxon>
    </lineage>
</organism>
<evidence type="ECO:0000313" key="1">
    <source>
        <dbReference type="EMBL" id="TWU05089.1"/>
    </source>
</evidence>
<accession>A0A5C6B0V6</accession>
<dbReference type="PANTHER" id="PTHR32234:SF3">
    <property type="entry name" value="SUPPRESSION OF COPPER SENSITIVITY PROTEIN"/>
    <property type="match status" value="1"/>
</dbReference>
<dbReference type="GO" id="GO:0015035">
    <property type="term" value="F:protein-disulfide reductase activity"/>
    <property type="evidence" value="ECO:0007669"/>
    <property type="project" value="TreeGrafter"/>
</dbReference>
<dbReference type="EMBL" id="SJPN01000003">
    <property type="protein sequence ID" value="TWU05089.1"/>
    <property type="molecule type" value="Genomic_DNA"/>
</dbReference>
<gene>
    <name evidence="1" type="ORF">Pla52n_31350</name>
</gene>
<protein>
    <submittedName>
        <fullName evidence="1">Thiol:disulfide interchange protein</fullName>
    </submittedName>
</protein>
<dbReference type="PANTHER" id="PTHR32234">
    <property type="entry name" value="THIOL:DISULFIDE INTERCHANGE PROTEIN DSBD"/>
    <property type="match status" value="1"/>
</dbReference>
<keyword evidence="2" id="KW-1185">Reference proteome</keyword>
<dbReference type="SUPFAM" id="SSF52833">
    <property type="entry name" value="Thioredoxin-like"/>
    <property type="match status" value="1"/>
</dbReference>